<organism evidence="3 4">
    <name type="scientific">Candidatus Andersenbacteria bacterium RIFCSPHIGHO2_12_FULL_45_11b</name>
    <dbReference type="NCBI Taxonomy" id="1797282"/>
    <lineage>
        <taxon>Bacteria</taxon>
        <taxon>Candidatus Anderseniibacteriota</taxon>
    </lineage>
</organism>
<evidence type="ECO:0008006" key="5">
    <source>
        <dbReference type="Google" id="ProtNLM"/>
    </source>
</evidence>
<keyword evidence="1" id="KW-0328">Glycosyltransferase</keyword>
<accession>A0A1G1XAQ3</accession>
<dbReference type="InterPro" id="IPR051199">
    <property type="entry name" value="LPS_LOS_Heptosyltrfase"/>
</dbReference>
<dbReference type="PANTHER" id="PTHR30160">
    <property type="entry name" value="TETRAACYLDISACCHARIDE 4'-KINASE-RELATED"/>
    <property type="match status" value="1"/>
</dbReference>
<dbReference type="InterPro" id="IPR002201">
    <property type="entry name" value="Glyco_trans_9"/>
</dbReference>
<dbReference type="SUPFAM" id="SSF53756">
    <property type="entry name" value="UDP-Glycosyltransferase/glycogen phosphorylase"/>
    <property type="match status" value="1"/>
</dbReference>
<dbReference type="EMBL" id="MHHS01000021">
    <property type="protein sequence ID" value="OGY37024.1"/>
    <property type="molecule type" value="Genomic_DNA"/>
</dbReference>
<comment type="caution">
    <text evidence="3">The sequence shown here is derived from an EMBL/GenBank/DDBJ whole genome shotgun (WGS) entry which is preliminary data.</text>
</comment>
<dbReference type="Gene3D" id="3.40.50.2000">
    <property type="entry name" value="Glycogen Phosphorylase B"/>
    <property type="match status" value="2"/>
</dbReference>
<evidence type="ECO:0000256" key="2">
    <source>
        <dbReference type="ARBA" id="ARBA00022679"/>
    </source>
</evidence>
<dbReference type="CDD" id="cd03789">
    <property type="entry name" value="GT9_LPS_heptosyltransferase"/>
    <property type="match status" value="1"/>
</dbReference>
<gene>
    <name evidence="3" type="ORF">A3E36_00330</name>
</gene>
<dbReference type="PANTHER" id="PTHR30160:SF1">
    <property type="entry name" value="LIPOPOLYSACCHARIDE 1,2-N-ACETYLGLUCOSAMINETRANSFERASE-RELATED"/>
    <property type="match status" value="1"/>
</dbReference>
<evidence type="ECO:0000313" key="4">
    <source>
        <dbReference type="Proteomes" id="UP000177941"/>
    </source>
</evidence>
<dbReference type="GO" id="GO:0005829">
    <property type="term" value="C:cytosol"/>
    <property type="evidence" value="ECO:0007669"/>
    <property type="project" value="TreeGrafter"/>
</dbReference>
<keyword evidence="2" id="KW-0808">Transferase</keyword>
<protein>
    <recommendedName>
        <fullName evidence="5">Lipopolysaccharide heptosyltransferase II</fullName>
    </recommendedName>
</protein>
<name>A0A1G1XAQ3_9BACT</name>
<dbReference type="GO" id="GO:0009244">
    <property type="term" value="P:lipopolysaccharide core region biosynthetic process"/>
    <property type="evidence" value="ECO:0007669"/>
    <property type="project" value="TreeGrafter"/>
</dbReference>
<dbReference type="Pfam" id="PF01075">
    <property type="entry name" value="Glyco_transf_9"/>
    <property type="match status" value="1"/>
</dbReference>
<reference evidence="3 4" key="1">
    <citation type="journal article" date="2016" name="Nat. Commun.">
        <title>Thousands of microbial genomes shed light on interconnected biogeochemical processes in an aquifer system.</title>
        <authorList>
            <person name="Anantharaman K."/>
            <person name="Brown C.T."/>
            <person name="Hug L.A."/>
            <person name="Sharon I."/>
            <person name="Castelle C.J."/>
            <person name="Probst A.J."/>
            <person name="Thomas B.C."/>
            <person name="Singh A."/>
            <person name="Wilkins M.J."/>
            <person name="Karaoz U."/>
            <person name="Brodie E.L."/>
            <person name="Williams K.H."/>
            <person name="Hubbard S.S."/>
            <person name="Banfield J.F."/>
        </authorList>
    </citation>
    <scope>NUCLEOTIDE SEQUENCE [LARGE SCALE GENOMIC DNA]</scope>
</reference>
<dbReference type="GO" id="GO:0008713">
    <property type="term" value="F:ADP-heptose-lipopolysaccharide heptosyltransferase activity"/>
    <property type="evidence" value="ECO:0007669"/>
    <property type="project" value="TreeGrafter"/>
</dbReference>
<proteinExistence type="predicted"/>
<dbReference type="Proteomes" id="UP000177941">
    <property type="component" value="Unassembled WGS sequence"/>
</dbReference>
<dbReference type="AlphaFoldDB" id="A0A1G1XAQ3"/>
<evidence type="ECO:0000256" key="1">
    <source>
        <dbReference type="ARBA" id="ARBA00022676"/>
    </source>
</evidence>
<sequence>MKSSKNKRILFLALSGIGNLIMQLPAITAVKKQHPAWHITVCVAPRGTAEIARSQPGIDDVLEMPIRANAMQHIKNIITLHRRSFDVGVALSPGQLLKSAAYLFLAGIPVRIGNSYPFNHNPHATLFLTKAFHERPGIHDIEQNLTLITPLCDTIPHNSNYELIIPEQNIQEAKTIFAPISYKVQAISYVGIHAGSALGFAWKRWPLDRFAEVARLYSRKHPSARFIIFGSHNEQTEKMRLADMINNHCSARIADTVTASLMTTAATIQRCSLFISNDSGLMHIAAAVGVPTIGLFGPTDECQTGPRGAKSVAFRAPGTKPAYNTERAHYFGTEPHISMLAITPQQVLDTIGSMAV</sequence>
<evidence type="ECO:0000313" key="3">
    <source>
        <dbReference type="EMBL" id="OGY37024.1"/>
    </source>
</evidence>